<protein>
    <submittedName>
        <fullName evidence="2">Arylsulfatase J-like</fullName>
    </submittedName>
</protein>
<organism evidence="2 3">
    <name type="scientific">Tropilaelaps mercedesae</name>
    <dbReference type="NCBI Taxonomy" id="418985"/>
    <lineage>
        <taxon>Eukaryota</taxon>
        <taxon>Metazoa</taxon>
        <taxon>Ecdysozoa</taxon>
        <taxon>Arthropoda</taxon>
        <taxon>Chelicerata</taxon>
        <taxon>Arachnida</taxon>
        <taxon>Acari</taxon>
        <taxon>Parasitiformes</taxon>
        <taxon>Mesostigmata</taxon>
        <taxon>Gamasina</taxon>
        <taxon>Dermanyssoidea</taxon>
        <taxon>Laelapidae</taxon>
        <taxon>Tropilaelaps</taxon>
    </lineage>
</organism>
<gene>
    <name evidence="2" type="ORF">BIW11_02596</name>
</gene>
<reference evidence="2 3" key="1">
    <citation type="journal article" date="2017" name="Gigascience">
        <title>Draft genome of the honey bee ectoparasitic mite, Tropilaelaps mercedesae, is shaped by the parasitic life history.</title>
        <authorList>
            <person name="Dong X."/>
            <person name="Armstrong S.D."/>
            <person name="Xia D."/>
            <person name="Makepeace B.L."/>
            <person name="Darby A.C."/>
            <person name="Kadowaki T."/>
        </authorList>
    </citation>
    <scope>NUCLEOTIDE SEQUENCE [LARGE SCALE GENOMIC DNA]</scope>
    <source>
        <strain evidence="2">Wuxi-XJTLU</strain>
    </source>
</reference>
<evidence type="ECO:0000256" key="1">
    <source>
        <dbReference type="SAM" id="MobiDB-lite"/>
    </source>
</evidence>
<dbReference type="AlphaFoldDB" id="A0A1V9Y095"/>
<evidence type="ECO:0000313" key="2">
    <source>
        <dbReference type="EMBL" id="OQR79187.1"/>
    </source>
</evidence>
<keyword evidence="3" id="KW-1185">Reference proteome</keyword>
<sequence>MPGAADMLRSSYSYSAPANESPRIKDERFNTGASNWALGGQKYTLWEGNSRVARGEPSELPKDLDGHGIWASISNKEASPPCDMLVNYNIGGKNFFAVMKVLKKSEMGLTKAKEAIAP</sequence>
<feature type="region of interest" description="Disordered" evidence="1">
    <location>
        <begin position="1"/>
        <end position="26"/>
    </location>
</feature>
<comment type="caution">
    <text evidence="2">The sequence shown here is derived from an EMBL/GenBank/DDBJ whole genome shotgun (WGS) entry which is preliminary data.</text>
</comment>
<proteinExistence type="predicted"/>
<evidence type="ECO:0000313" key="3">
    <source>
        <dbReference type="Proteomes" id="UP000192247"/>
    </source>
</evidence>
<dbReference type="Proteomes" id="UP000192247">
    <property type="component" value="Unassembled WGS sequence"/>
</dbReference>
<dbReference type="EMBL" id="MNPL01001405">
    <property type="protein sequence ID" value="OQR79187.1"/>
    <property type="molecule type" value="Genomic_DNA"/>
</dbReference>
<name>A0A1V9Y095_9ACAR</name>
<dbReference type="InParanoid" id="A0A1V9Y095"/>
<accession>A0A1V9Y095</accession>